<proteinExistence type="predicted"/>
<sequence length="163" mass="18052">MYIPVFWKDRIVQYPRRVSVVDLGNGVKEWTPAPGEIHQKGTQQSATNFGNEDMGILEGNLIAATNAIHLRLIQESVDDLRGQVLTATLTNSLKYPATNSAKTITLPKIVNKTDYKVDIEVAEADGPVEYAEVFDKALNAFKVRYYGSAKNVTLKLHVIGGLY</sequence>
<accession>A0A367FXN7</accession>
<protein>
    <submittedName>
        <fullName evidence="1">Uncharacterized protein</fullName>
    </submittedName>
</protein>
<evidence type="ECO:0000313" key="2">
    <source>
        <dbReference type="Proteomes" id="UP000253208"/>
    </source>
</evidence>
<gene>
    <name evidence="1" type="ORF">C4886_11065</name>
</gene>
<dbReference type="EMBL" id="PSQG01000015">
    <property type="protein sequence ID" value="RCH43220.1"/>
    <property type="molecule type" value="Genomic_DNA"/>
</dbReference>
<reference evidence="1 2" key="1">
    <citation type="submission" date="2018-02" db="EMBL/GenBank/DDBJ databases">
        <title>Complete genome sequencing of Faecalibacterium prausnitzii strains isolated from the human gut.</title>
        <authorList>
            <person name="Fitzgerald B.C."/>
            <person name="Shkoporov A.N."/>
            <person name="Ross P.R."/>
            <person name="Hill C."/>
        </authorList>
    </citation>
    <scope>NUCLEOTIDE SEQUENCE [LARGE SCALE GENOMIC DNA]</scope>
    <source>
        <strain evidence="1 2">APC942/31-1</strain>
    </source>
</reference>
<name>A0A367FXN7_9FIRM</name>
<organism evidence="1 2">
    <name type="scientific">Blautia obeum</name>
    <dbReference type="NCBI Taxonomy" id="40520"/>
    <lineage>
        <taxon>Bacteria</taxon>
        <taxon>Bacillati</taxon>
        <taxon>Bacillota</taxon>
        <taxon>Clostridia</taxon>
        <taxon>Lachnospirales</taxon>
        <taxon>Lachnospiraceae</taxon>
        <taxon>Blautia</taxon>
    </lineage>
</organism>
<dbReference type="RefSeq" id="WP_114002347.1">
    <property type="nucleotide sequence ID" value="NZ_PSQG01000015.1"/>
</dbReference>
<evidence type="ECO:0000313" key="1">
    <source>
        <dbReference type="EMBL" id="RCH43220.1"/>
    </source>
</evidence>
<comment type="caution">
    <text evidence="1">The sequence shown here is derived from an EMBL/GenBank/DDBJ whole genome shotgun (WGS) entry which is preliminary data.</text>
</comment>
<dbReference type="AlphaFoldDB" id="A0A367FXN7"/>
<dbReference type="Proteomes" id="UP000253208">
    <property type="component" value="Unassembled WGS sequence"/>
</dbReference>